<dbReference type="GO" id="GO:0031460">
    <property type="term" value="P:glycine betaine transport"/>
    <property type="evidence" value="ECO:0007669"/>
    <property type="project" value="TreeGrafter"/>
</dbReference>
<feature type="domain" description="ABC transmembrane type-1" evidence="13">
    <location>
        <begin position="19"/>
        <end position="198"/>
    </location>
</feature>
<evidence type="ECO:0000256" key="12">
    <source>
        <dbReference type="RuleBase" id="RU363032"/>
    </source>
</evidence>
<evidence type="ECO:0000256" key="4">
    <source>
        <dbReference type="ARBA" id="ARBA00022692"/>
    </source>
</evidence>
<evidence type="ECO:0000256" key="6">
    <source>
        <dbReference type="ARBA" id="ARBA00022989"/>
    </source>
</evidence>
<keyword evidence="3 12" id="KW-0813">Transport</keyword>
<dbReference type="InterPro" id="IPR000515">
    <property type="entry name" value="MetI-like"/>
</dbReference>
<comment type="similarity">
    <text evidence="2">Belongs to the binding-protein-dependent transport system permease family. CysTW subfamily.</text>
</comment>
<keyword evidence="15" id="KW-1185">Reference proteome</keyword>
<feature type="transmembrane region" description="Helical" evidence="12">
    <location>
        <begin position="145"/>
        <end position="172"/>
    </location>
</feature>
<dbReference type="SUPFAM" id="SSF161098">
    <property type="entry name" value="MetI-like"/>
    <property type="match status" value="1"/>
</dbReference>
<dbReference type="SUPFAM" id="SSF53850">
    <property type="entry name" value="Periplasmic binding protein-like II"/>
    <property type="match status" value="1"/>
</dbReference>
<evidence type="ECO:0000256" key="2">
    <source>
        <dbReference type="ARBA" id="ARBA00007069"/>
    </source>
</evidence>
<dbReference type="Gene3D" id="3.40.190.10">
    <property type="entry name" value="Periplasmic binding protein-like II"/>
    <property type="match status" value="1"/>
</dbReference>
<comment type="subcellular location">
    <subcellularLocation>
        <location evidence="1 12">Cell membrane</location>
        <topology evidence="1 12">Multi-pass membrane protein</topology>
    </subcellularLocation>
</comment>
<dbReference type="PANTHER" id="PTHR30177">
    <property type="entry name" value="GLYCINE BETAINE/L-PROLINE TRANSPORT SYSTEM PERMEASE PROTEIN PROW"/>
    <property type="match status" value="1"/>
</dbReference>
<dbReference type="Gene3D" id="1.10.3720.10">
    <property type="entry name" value="MetI-like"/>
    <property type="match status" value="1"/>
</dbReference>
<dbReference type="OrthoDB" id="9801163at2"/>
<keyword evidence="7 12" id="KW-0472">Membrane</keyword>
<dbReference type="InterPro" id="IPR058089">
    <property type="entry name" value="EgtUBC_SBD"/>
</dbReference>
<evidence type="ECO:0000313" key="14">
    <source>
        <dbReference type="EMBL" id="SDC07294.1"/>
    </source>
</evidence>
<dbReference type="GO" id="GO:0006865">
    <property type="term" value="P:amino acid transport"/>
    <property type="evidence" value="ECO:0007669"/>
    <property type="project" value="UniProtKB-KW"/>
</dbReference>
<dbReference type="FunFam" id="1.10.3720.10:FF:000001">
    <property type="entry name" value="Glycine betaine ABC transporter, permease"/>
    <property type="match status" value="1"/>
</dbReference>
<dbReference type="InterPro" id="IPR035906">
    <property type="entry name" value="MetI-like_sf"/>
</dbReference>
<comment type="similarity">
    <text evidence="9">In the N-terminal section; belongs to the binding-protein-dependent transport system permease family.</text>
</comment>
<dbReference type="Pfam" id="PF00528">
    <property type="entry name" value="BPD_transp_1"/>
    <property type="match status" value="1"/>
</dbReference>
<protein>
    <recommendedName>
        <fullName evidence="11">Probable ergothioneine transporter EgtUBC</fullName>
    </recommendedName>
</protein>
<keyword evidence="5" id="KW-0029">Amino-acid transport</keyword>
<feature type="transmembrane region" description="Helical" evidence="12">
    <location>
        <begin position="178"/>
        <end position="198"/>
    </location>
</feature>
<proteinExistence type="inferred from homology"/>
<dbReference type="InterPro" id="IPR007210">
    <property type="entry name" value="ABC_Gly_betaine_transp_sub-bd"/>
</dbReference>
<feature type="transmembrane region" description="Helical" evidence="12">
    <location>
        <begin position="23"/>
        <end position="42"/>
    </location>
</feature>
<dbReference type="PROSITE" id="PS50928">
    <property type="entry name" value="ABC_TM1"/>
    <property type="match status" value="1"/>
</dbReference>
<gene>
    <name evidence="14" type="ORF">SAMN05421734_10473</name>
</gene>
<evidence type="ECO:0000256" key="5">
    <source>
        <dbReference type="ARBA" id="ARBA00022970"/>
    </source>
</evidence>
<evidence type="ECO:0000256" key="1">
    <source>
        <dbReference type="ARBA" id="ARBA00004651"/>
    </source>
</evidence>
<evidence type="ECO:0000256" key="8">
    <source>
        <dbReference type="ARBA" id="ARBA00035642"/>
    </source>
</evidence>
<feature type="transmembrane region" description="Helical" evidence="12">
    <location>
        <begin position="83"/>
        <end position="101"/>
    </location>
</feature>
<dbReference type="GO" id="GO:0022857">
    <property type="term" value="F:transmembrane transporter activity"/>
    <property type="evidence" value="ECO:0007669"/>
    <property type="project" value="InterPro"/>
</dbReference>
<dbReference type="EMBL" id="FMYI01000004">
    <property type="protein sequence ID" value="SDC07294.1"/>
    <property type="molecule type" value="Genomic_DNA"/>
</dbReference>
<evidence type="ECO:0000259" key="13">
    <source>
        <dbReference type="PROSITE" id="PS50928"/>
    </source>
</evidence>
<accession>A0A1G6ILF1</accession>
<reference evidence="15" key="1">
    <citation type="submission" date="2016-09" db="EMBL/GenBank/DDBJ databases">
        <authorList>
            <person name="Varghese N."/>
            <person name="Submissions S."/>
        </authorList>
    </citation>
    <scope>NUCLEOTIDE SEQUENCE [LARGE SCALE GENOMIC DNA]</scope>
    <source>
        <strain evidence="15">S5</strain>
    </source>
</reference>
<feature type="transmembrane region" description="Helical" evidence="12">
    <location>
        <begin position="210"/>
        <end position="230"/>
    </location>
</feature>
<dbReference type="STRING" id="1612202.SAMN05421734_10473"/>
<dbReference type="CDD" id="cd13610">
    <property type="entry name" value="PBP2_ChoS"/>
    <property type="match status" value="1"/>
</dbReference>
<evidence type="ECO:0000256" key="7">
    <source>
        <dbReference type="ARBA" id="ARBA00023136"/>
    </source>
</evidence>
<keyword evidence="6 12" id="KW-1133">Transmembrane helix</keyword>
<dbReference type="GO" id="GO:0016597">
    <property type="term" value="F:amino acid binding"/>
    <property type="evidence" value="ECO:0007669"/>
    <property type="project" value="UniProtKB-ARBA"/>
</dbReference>
<dbReference type="AlphaFoldDB" id="A0A1G6ILF1"/>
<evidence type="ECO:0000256" key="10">
    <source>
        <dbReference type="ARBA" id="ARBA00066154"/>
    </source>
</evidence>
<dbReference type="CDD" id="cd06261">
    <property type="entry name" value="TM_PBP2"/>
    <property type="match status" value="1"/>
</dbReference>
<evidence type="ECO:0000313" key="15">
    <source>
        <dbReference type="Proteomes" id="UP000242949"/>
    </source>
</evidence>
<dbReference type="InterPro" id="IPR051204">
    <property type="entry name" value="ABC_transp_perm/SBD"/>
</dbReference>
<dbReference type="Pfam" id="PF04069">
    <property type="entry name" value="OpuAC"/>
    <property type="match status" value="1"/>
</dbReference>
<dbReference type="FunFam" id="3.40.190.120:FF:000002">
    <property type="entry name" value="Osmoprotectant ABC transporter, permease protein"/>
    <property type="match status" value="1"/>
</dbReference>
<dbReference type="GO" id="GO:0043190">
    <property type="term" value="C:ATP-binding cassette (ABC) transporter complex"/>
    <property type="evidence" value="ECO:0007669"/>
    <property type="project" value="InterPro"/>
</dbReference>
<comment type="similarity">
    <text evidence="8">In the C-terminal section; belongs to the OsmX family.</text>
</comment>
<comment type="subunit">
    <text evidence="10">The complex is probably composed of at least an ATP-binding protein (EgtUA) and a transmembrane protein (EgtUBC).</text>
</comment>
<evidence type="ECO:0000256" key="11">
    <source>
        <dbReference type="ARBA" id="ARBA00067268"/>
    </source>
</evidence>
<name>A0A1G6ILF1_9BACI</name>
<evidence type="ECO:0000256" key="9">
    <source>
        <dbReference type="ARBA" id="ARBA00035652"/>
    </source>
</evidence>
<dbReference type="RefSeq" id="WP_090794982.1">
    <property type="nucleotide sequence ID" value="NZ_FMYI01000004.1"/>
</dbReference>
<dbReference type="Proteomes" id="UP000242949">
    <property type="component" value="Unassembled WGS sequence"/>
</dbReference>
<organism evidence="14 15">
    <name type="scientific">Pelagirhabdus alkalitolerans</name>
    <dbReference type="NCBI Taxonomy" id="1612202"/>
    <lineage>
        <taxon>Bacteria</taxon>
        <taxon>Bacillati</taxon>
        <taxon>Bacillota</taxon>
        <taxon>Bacilli</taxon>
        <taxon>Bacillales</taxon>
        <taxon>Bacillaceae</taxon>
        <taxon>Pelagirhabdus</taxon>
    </lineage>
</organism>
<dbReference type="PANTHER" id="PTHR30177:SF4">
    <property type="entry name" value="OSMOPROTECTANT IMPORT PERMEASE PROTEIN OSMW"/>
    <property type="match status" value="1"/>
</dbReference>
<sequence>MNQLINTLSDRQDQLIQALIEHIQISFISLLFAVLISIPLGIYLTRHEQFAESIIGASAVMQTIPSLALLGLFIPLFGIGTEPAIVALVIYALLPILRNTYTGIKEVDPSLKEAALAMGMSLNKRLIKVELPLAMPVIMAGIRTAMVLIVGTATLAALIGAGGLGDIILLGIDRNNTSLIILGAIPAAALALIFDFILRQMQKLSYKQSIFTVIGMIILALMLTLSPIIFSSSSETIVIGGKLGTEPEILINMYKELIEEETDLDVQLRPGLGRTSFLFSALENEDIDLYPEFTGTVLSEFLDETPEVNEAEAVFEQARDGLLDQYNMLLMDPMAFNNTYALAVSEEFANAYNLETISDLQGIEDQVSAGFTLEFSDREDGYLGIQELYDIEFNQLQTMEPSLRYNAIESGDINLLDAYSTDSELERYDLVVLEDDLELFPPYQGAPLMRLETSESHPDLVEAIDQLAGRITDDQMREMNYRVAVEDESPNQIAIEFLLEEGLLE</sequence>
<dbReference type="Gene3D" id="3.40.190.120">
    <property type="entry name" value="Osmoprotection protein (prox), domain 2"/>
    <property type="match status" value="1"/>
</dbReference>
<evidence type="ECO:0000256" key="3">
    <source>
        <dbReference type="ARBA" id="ARBA00022448"/>
    </source>
</evidence>
<keyword evidence="4 12" id="KW-0812">Transmembrane</keyword>